<proteinExistence type="predicted"/>
<accession>A0A4Z2E1H3</accession>
<dbReference type="AlphaFoldDB" id="A0A4Z2E1H3"/>
<keyword evidence="2" id="KW-1185">Reference proteome</keyword>
<evidence type="ECO:0000313" key="2">
    <source>
        <dbReference type="Proteomes" id="UP000314294"/>
    </source>
</evidence>
<reference evidence="1 2" key="1">
    <citation type="submission" date="2019-03" db="EMBL/GenBank/DDBJ databases">
        <title>First draft genome of Liparis tanakae, snailfish: a comprehensive survey of snailfish specific genes.</title>
        <authorList>
            <person name="Kim W."/>
            <person name="Song I."/>
            <person name="Jeong J.-H."/>
            <person name="Kim D."/>
            <person name="Kim S."/>
            <person name="Ryu S."/>
            <person name="Song J.Y."/>
            <person name="Lee S.K."/>
        </authorList>
    </citation>
    <scope>NUCLEOTIDE SEQUENCE [LARGE SCALE GENOMIC DNA]</scope>
    <source>
        <tissue evidence="1">Muscle</tissue>
    </source>
</reference>
<organism evidence="1 2">
    <name type="scientific">Liparis tanakae</name>
    <name type="common">Tanaka's snailfish</name>
    <dbReference type="NCBI Taxonomy" id="230148"/>
    <lineage>
        <taxon>Eukaryota</taxon>
        <taxon>Metazoa</taxon>
        <taxon>Chordata</taxon>
        <taxon>Craniata</taxon>
        <taxon>Vertebrata</taxon>
        <taxon>Euteleostomi</taxon>
        <taxon>Actinopterygii</taxon>
        <taxon>Neopterygii</taxon>
        <taxon>Teleostei</taxon>
        <taxon>Neoteleostei</taxon>
        <taxon>Acanthomorphata</taxon>
        <taxon>Eupercaria</taxon>
        <taxon>Perciformes</taxon>
        <taxon>Cottioidei</taxon>
        <taxon>Cottales</taxon>
        <taxon>Liparidae</taxon>
        <taxon>Liparis</taxon>
    </lineage>
</organism>
<comment type="caution">
    <text evidence="1">The sequence shown here is derived from an EMBL/GenBank/DDBJ whole genome shotgun (WGS) entry which is preliminary data.</text>
</comment>
<sequence length="80" mass="8751">MVIKSRLCNRHHGVGGGWIHSPGARGHDIDVLGSLSLAVSDRRRPFADAFHVGITACSNIETKNVCDTLWENSIVRFVVP</sequence>
<dbReference type="Proteomes" id="UP000314294">
    <property type="component" value="Unassembled WGS sequence"/>
</dbReference>
<protein>
    <submittedName>
        <fullName evidence="1">Uncharacterized protein</fullName>
    </submittedName>
</protein>
<name>A0A4Z2E1H3_9TELE</name>
<dbReference type="EMBL" id="SRLO01021907">
    <property type="protein sequence ID" value="TNN22558.1"/>
    <property type="molecule type" value="Genomic_DNA"/>
</dbReference>
<gene>
    <name evidence="1" type="ORF">EYF80_067328</name>
</gene>
<evidence type="ECO:0000313" key="1">
    <source>
        <dbReference type="EMBL" id="TNN22558.1"/>
    </source>
</evidence>